<feature type="chain" id="PRO_5012361875" evidence="3">
    <location>
        <begin position="16"/>
        <end position="841"/>
    </location>
</feature>
<name>S7XPX9_SPRLO</name>
<dbReference type="VEuPathDB" id="MicrosporidiaDB:SLOPH_1260"/>
<dbReference type="EMBL" id="ATCN01001092">
    <property type="protein sequence ID" value="EPR78018.1"/>
    <property type="molecule type" value="Genomic_DNA"/>
</dbReference>
<reference evidence="5" key="1">
    <citation type="journal article" date="2013" name="PLoS Genet.">
        <title>The genome of Spraguea lophii and the basis of host-microsporidian interactions.</title>
        <authorList>
            <person name="Campbell S.E."/>
            <person name="Williams T.A."/>
            <person name="Yousuf A."/>
            <person name="Soanes D.M."/>
            <person name="Paszkiewicz K.H."/>
            <person name="Williams B.A.P."/>
        </authorList>
    </citation>
    <scope>NUCLEOTIDE SEQUENCE [LARGE SCALE GENOMIC DNA]</scope>
    <source>
        <strain evidence="5">42_110</strain>
    </source>
</reference>
<keyword evidence="1" id="KW-0433">Leucine-rich repeat</keyword>
<dbReference type="PANTHER" id="PTHR48051">
    <property type="match status" value="1"/>
</dbReference>
<gene>
    <name evidence="4" type="ORF">SLOPH_1260</name>
</gene>
<evidence type="ECO:0000256" key="3">
    <source>
        <dbReference type="SAM" id="SignalP"/>
    </source>
</evidence>
<dbReference type="InterPro" id="IPR003591">
    <property type="entry name" value="Leu-rich_rpt_typical-subtyp"/>
</dbReference>
<dbReference type="STRING" id="1358809.S7XPX9"/>
<dbReference type="AlphaFoldDB" id="S7XPX9"/>
<dbReference type="HOGENOM" id="CLU_016141_0_0_1"/>
<dbReference type="InParanoid" id="S7XPX9"/>
<keyword evidence="2" id="KW-0677">Repeat</keyword>
<evidence type="ECO:0000313" key="5">
    <source>
        <dbReference type="Proteomes" id="UP000014978"/>
    </source>
</evidence>
<dbReference type="InterPro" id="IPR050216">
    <property type="entry name" value="LRR_domain-containing"/>
</dbReference>
<keyword evidence="5" id="KW-1185">Reference proteome</keyword>
<dbReference type="PANTHER" id="PTHR48051:SF1">
    <property type="entry name" value="RAS SUPPRESSOR PROTEIN 1"/>
    <property type="match status" value="1"/>
</dbReference>
<dbReference type="Pfam" id="PF13855">
    <property type="entry name" value="LRR_8"/>
    <property type="match status" value="2"/>
</dbReference>
<feature type="signal peptide" evidence="3">
    <location>
        <begin position="1"/>
        <end position="15"/>
    </location>
</feature>
<sequence length="841" mass="98705">MLFIFLLYFYSILSSEEEFADIINLFTTPENNNIAYNSLYTYYFVCDVNFKMDASCFKLTIRCNTEYTARMLNNIYLLSKVKELVLEYSRLITLPGSLGKMKGLISLNVGKNYFKFIPGCIFELENLKELNLEYNYISVINDEMMFLKNLRCLKLKGNLITKISPRLKMINELKTLNLDENVNVLRLSIINPNHRDEEVLFSSFPERLEYLSLVDIKLRYFPGIFSFIELRYLDLSNNFLVTLPLNFEQMKFLKILNLNGNCITQIDEYFGNLKYLTYLNLKSNNIKEFSVKEGHYNTLVSLNLDFNPTRKISFYKTSLTKLEDFGLTNIILEEFHIHDENTSTKYNLKSHKINTHPLKILNCKFGSFDYVEDTFKLNELIELSISCVLSDSIKTQDQILMKLSNLLKLEVLAMENCGLYKFPDQIFNLVKLKSLDLTSNRIKHLPSGIERLTLEVLNLQKNKLENIPSGIFKSKSLITLCLKDNKIIYLPKDIVELKFTIDLTENKLAIFGNENGNGLFDIPYYIAGKFELDEDQIKIDTISTENFFYQHSGNGKYNWNYKKFLKIKSQDIQEHSFEYNQIEILYNRLSCKITDESLRKSTLKYLQKVYQIGEQVPHISLAYGEQHRNILKKYIEDVLKTLHLYIENNDNLIEHCFLILVDAHNVCFDGQLEHLIEILKFLKNSDITSLENLIYNFISCYKYDALKRITSSNSSDQNVHILSYWRNELSNIFGFEKTQHLFLIDIENILLDSKPYILYQLYKELNAEIIINDMLIHINEKPELISKFSYELFLEYEDDLETLERMVIYNGDISGLDINKITIDGLLRILKKYDLIKIDNE</sequence>
<keyword evidence="3" id="KW-0732">Signal</keyword>
<organism evidence="4 5">
    <name type="scientific">Spraguea lophii (strain 42_110)</name>
    <name type="common">Microsporidian parasite</name>
    <dbReference type="NCBI Taxonomy" id="1358809"/>
    <lineage>
        <taxon>Eukaryota</taxon>
        <taxon>Fungi</taxon>
        <taxon>Fungi incertae sedis</taxon>
        <taxon>Microsporidia</taxon>
        <taxon>Spragueidae</taxon>
        <taxon>Spraguea</taxon>
    </lineage>
</organism>
<evidence type="ECO:0000313" key="4">
    <source>
        <dbReference type="EMBL" id="EPR78018.1"/>
    </source>
</evidence>
<evidence type="ECO:0000256" key="2">
    <source>
        <dbReference type="ARBA" id="ARBA00022737"/>
    </source>
</evidence>
<dbReference type="PROSITE" id="PS51450">
    <property type="entry name" value="LRR"/>
    <property type="match status" value="5"/>
</dbReference>
<dbReference type="OrthoDB" id="428734at2759"/>
<comment type="caution">
    <text evidence="4">The sequence shown here is derived from an EMBL/GenBank/DDBJ whole genome shotgun (WGS) entry which is preliminary data.</text>
</comment>
<dbReference type="Proteomes" id="UP000014978">
    <property type="component" value="Unassembled WGS sequence"/>
</dbReference>
<dbReference type="GO" id="GO:0005737">
    <property type="term" value="C:cytoplasm"/>
    <property type="evidence" value="ECO:0007669"/>
    <property type="project" value="TreeGrafter"/>
</dbReference>
<dbReference type="SMART" id="SM00369">
    <property type="entry name" value="LRR_TYP"/>
    <property type="match status" value="6"/>
</dbReference>
<dbReference type="InterPro" id="IPR001611">
    <property type="entry name" value="Leu-rich_rpt"/>
</dbReference>
<protein>
    <submittedName>
        <fullName evidence="4">Leucine rich repeat protein</fullName>
    </submittedName>
</protein>
<dbReference type="InterPro" id="IPR032675">
    <property type="entry name" value="LRR_dom_sf"/>
</dbReference>
<accession>S7XPX9</accession>
<proteinExistence type="predicted"/>
<dbReference type="Gene3D" id="3.80.10.10">
    <property type="entry name" value="Ribonuclease Inhibitor"/>
    <property type="match status" value="3"/>
</dbReference>
<dbReference type="SUPFAM" id="SSF52058">
    <property type="entry name" value="L domain-like"/>
    <property type="match status" value="2"/>
</dbReference>
<evidence type="ECO:0000256" key="1">
    <source>
        <dbReference type="ARBA" id="ARBA00022614"/>
    </source>
</evidence>